<dbReference type="AlphaFoldDB" id="A0AAD8N0B9"/>
<dbReference type="InterPro" id="IPR049080">
    <property type="entry name" value="MOV-10-like_beta-barrel"/>
</dbReference>
<evidence type="ECO:0000256" key="4">
    <source>
        <dbReference type="SAM" id="Phobius"/>
    </source>
</evidence>
<reference evidence="6" key="1">
    <citation type="submission" date="2023-02" db="EMBL/GenBank/DDBJ databases">
        <title>Genome of toxic invasive species Heracleum sosnowskyi carries increased number of genes despite the absence of recent whole-genome duplications.</title>
        <authorList>
            <person name="Schelkunov M."/>
            <person name="Shtratnikova V."/>
            <person name="Makarenko M."/>
            <person name="Klepikova A."/>
            <person name="Omelchenko D."/>
            <person name="Novikova G."/>
            <person name="Obukhova E."/>
            <person name="Bogdanov V."/>
            <person name="Penin A."/>
            <person name="Logacheva M."/>
        </authorList>
    </citation>
    <scope>NUCLEOTIDE SEQUENCE</scope>
    <source>
        <strain evidence="6">Hsosn_3</strain>
        <tissue evidence="6">Leaf</tissue>
    </source>
</reference>
<dbReference type="GO" id="GO:0005524">
    <property type="term" value="F:ATP binding"/>
    <property type="evidence" value="ECO:0007669"/>
    <property type="project" value="UniProtKB-KW"/>
</dbReference>
<keyword evidence="4" id="KW-0472">Membrane</keyword>
<keyword evidence="2" id="KW-0963">Cytoplasm</keyword>
<feature type="compositionally biased region" description="Low complexity" evidence="3">
    <location>
        <begin position="148"/>
        <end position="163"/>
    </location>
</feature>
<feature type="region of interest" description="Disordered" evidence="3">
    <location>
        <begin position="127"/>
        <end position="165"/>
    </location>
</feature>
<evidence type="ECO:0000256" key="3">
    <source>
        <dbReference type="SAM" id="MobiDB-lite"/>
    </source>
</evidence>
<keyword evidence="6" id="KW-0347">Helicase</keyword>
<keyword evidence="4" id="KW-0812">Transmembrane</keyword>
<evidence type="ECO:0000313" key="7">
    <source>
        <dbReference type="Proteomes" id="UP001237642"/>
    </source>
</evidence>
<dbReference type="PANTHER" id="PTHR45418">
    <property type="entry name" value="CANCER/TESTIS ANTIGEN 55"/>
    <property type="match status" value="1"/>
</dbReference>
<sequence length="634" mass="71689">MKRSLPCLYYFPPFRTIIHIFKYSPVSTIVFLLSAYFVSYRRISDLFSPVTKCKNVVIPALIQTTTPTRPQEDFSTIYRFPQTPCVYNPPKQTIPRININVNSGVNPKKPPHVPSATRTDVFPKPTISSSYLPLPPPPSPKLRPPSSSPFNEISGSPKSSSVSTKPILARAASTPTSNQTKSQYNVVEKGSTPLYVIPEDIKSLIRKDIVPGILKKPLSPQTYKNYFAALLYAEDYYLEKWDGFEMKNVTLNLQEAEIHGKKDKFKNKKKNQKDEKSFVEFEVDTIPEKRPFLLSRDFASVRPSGRKGDPFQGIIFRVVRSNIVLVEFGDDFHAQHYSSCKYDVKFSFNRVCLKRAHQAIAAASDILFTNFLFPEYRPNDSYFSKKVSFTEKVLFSSRKLNSTAISRIINLNGSPAYLVEGPLSVTRDKALSTTGIVLRDAVVQLSQASSHNKILICAPTNSTCDVFMRNLWKEIGDSNIFRANAAFRELDGVPFDILPFCPYKKKEEVFSCPSLSQLRKFKVILSTFMSSFRLHNEGIERGHFTHIILVDASSAIEPEILVPLTNLADVSTNVVVTGAPRNNSNWIRSDIARQNGLKTSYFERLRESKLYRDLNPECITQLEDGSNSSSSNFR</sequence>
<keyword evidence="6" id="KW-0547">Nucleotide-binding</keyword>
<organism evidence="6 7">
    <name type="scientific">Heracleum sosnowskyi</name>
    <dbReference type="NCBI Taxonomy" id="360622"/>
    <lineage>
        <taxon>Eukaryota</taxon>
        <taxon>Viridiplantae</taxon>
        <taxon>Streptophyta</taxon>
        <taxon>Embryophyta</taxon>
        <taxon>Tracheophyta</taxon>
        <taxon>Spermatophyta</taxon>
        <taxon>Magnoliopsida</taxon>
        <taxon>eudicotyledons</taxon>
        <taxon>Gunneridae</taxon>
        <taxon>Pentapetalae</taxon>
        <taxon>asterids</taxon>
        <taxon>campanulids</taxon>
        <taxon>Apiales</taxon>
        <taxon>Apiaceae</taxon>
        <taxon>Apioideae</taxon>
        <taxon>apioid superclade</taxon>
        <taxon>Tordylieae</taxon>
        <taxon>Tordyliinae</taxon>
        <taxon>Heracleum</taxon>
    </lineage>
</organism>
<keyword evidence="7" id="KW-1185">Reference proteome</keyword>
<comment type="subcellular location">
    <subcellularLocation>
        <location evidence="1">Cytoplasm</location>
    </subcellularLocation>
</comment>
<feature type="domain" description="Helicase MOV-10-like beta-barrel" evidence="5">
    <location>
        <begin position="271"/>
        <end position="346"/>
    </location>
</feature>
<evidence type="ECO:0000256" key="1">
    <source>
        <dbReference type="ARBA" id="ARBA00004496"/>
    </source>
</evidence>
<feature type="transmembrane region" description="Helical" evidence="4">
    <location>
        <begin position="20"/>
        <end position="38"/>
    </location>
</feature>
<evidence type="ECO:0000259" key="5">
    <source>
        <dbReference type="Pfam" id="PF21634"/>
    </source>
</evidence>
<evidence type="ECO:0000313" key="6">
    <source>
        <dbReference type="EMBL" id="KAK1390228.1"/>
    </source>
</evidence>
<dbReference type="Pfam" id="PF21634">
    <property type="entry name" value="MOV-10_beta-barrel"/>
    <property type="match status" value="1"/>
</dbReference>
<accession>A0AAD8N0B9</accession>
<keyword evidence="4" id="KW-1133">Transmembrane helix</keyword>
<dbReference type="Gene3D" id="3.40.50.300">
    <property type="entry name" value="P-loop containing nucleotide triphosphate hydrolases"/>
    <property type="match status" value="1"/>
</dbReference>
<dbReference type="GO" id="GO:0016787">
    <property type="term" value="F:hydrolase activity"/>
    <property type="evidence" value="ECO:0007669"/>
    <property type="project" value="UniProtKB-KW"/>
</dbReference>
<dbReference type="GO" id="GO:0004386">
    <property type="term" value="F:helicase activity"/>
    <property type="evidence" value="ECO:0007669"/>
    <property type="project" value="UniProtKB-KW"/>
</dbReference>
<dbReference type="EMBL" id="JAUIZM010000004">
    <property type="protein sequence ID" value="KAK1390228.1"/>
    <property type="molecule type" value="Genomic_DNA"/>
</dbReference>
<proteinExistence type="predicted"/>
<evidence type="ECO:0000256" key="2">
    <source>
        <dbReference type="ARBA" id="ARBA00022490"/>
    </source>
</evidence>
<comment type="caution">
    <text evidence="6">The sequence shown here is derived from an EMBL/GenBank/DDBJ whole genome shotgun (WGS) entry which is preliminary data.</text>
</comment>
<keyword evidence="6" id="KW-0067">ATP-binding</keyword>
<feature type="region of interest" description="Disordered" evidence="3">
    <location>
        <begin position="102"/>
        <end position="121"/>
    </location>
</feature>
<dbReference type="InterPro" id="IPR027417">
    <property type="entry name" value="P-loop_NTPase"/>
</dbReference>
<dbReference type="GO" id="GO:0005737">
    <property type="term" value="C:cytoplasm"/>
    <property type="evidence" value="ECO:0007669"/>
    <property type="project" value="UniProtKB-SubCell"/>
</dbReference>
<dbReference type="Proteomes" id="UP001237642">
    <property type="component" value="Unassembled WGS sequence"/>
</dbReference>
<feature type="compositionally biased region" description="Pro residues" evidence="3">
    <location>
        <begin position="133"/>
        <end position="147"/>
    </location>
</feature>
<protein>
    <submittedName>
        <fullName evidence="6">RNA helicase</fullName>
    </submittedName>
</protein>
<reference evidence="6" key="2">
    <citation type="submission" date="2023-05" db="EMBL/GenBank/DDBJ databases">
        <authorList>
            <person name="Schelkunov M.I."/>
        </authorList>
    </citation>
    <scope>NUCLEOTIDE SEQUENCE</scope>
    <source>
        <strain evidence="6">Hsosn_3</strain>
        <tissue evidence="6">Leaf</tissue>
    </source>
</reference>
<gene>
    <name evidence="6" type="ORF">POM88_018406</name>
</gene>
<name>A0AAD8N0B9_9APIA</name>
<keyword evidence="6" id="KW-0378">Hydrolase</keyword>
<dbReference type="PANTHER" id="PTHR45418:SF5">
    <property type="entry name" value="BRCA2-INTERACTING PROTEIN-LIKE-RELATED"/>
    <property type="match status" value="1"/>
</dbReference>